<evidence type="ECO:0000256" key="1">
    <source>
        <dbReference type="SAM" id="Phobius"/>
    </source>
</evidence>
<dbReference type="EMBL" id="JBEPSH010000005">
    <property type="protein sequence ID" value="MET4577456.1"/>
    <property type="molecule type" value="Genomic_DNA"/>
</dbReference>
<keyword evidence="1" id="KW-0472">Membrane</keyword>
<name>A0ABV2Q8U2_9BURK</name>
<dbReference type="RefSeq" id="WP_354443866.1">
    <property type="nucleotide sequence ID" value="NZ_JBEPSH010000005.1"/>
</dbReference>
<accession>A0ABV2Q8U2</accession>
<feature type="chain" id="PRO_5045375483" description="IPTL-CTERM protein sorting domain-containing protein" evidence="2">
    <location>
        <begin position="27"/>
        <end position="197"/>
    </location>
</feature>
<gene>
    <name evidence="3" type="ORF">ABIE13_002567</name>
</gene>
<evidence type="ECO:0000313" key="3">
    <source>
        <dbReference type="EMBL" id="MET4577456.1"/>
    </source>
</evidence>
<feature type="signal peptide" evidence="2">
    <location>
        <begin position="1"/>
        <end position="26"/>
    </location>
</feature>
<organism evidence="3 4">
    <name type="scientific">Ottowia thiooxydans</name>
    <dbReference type="NCBI Taxonomy" id="219182"/>
    <lineage>
        <taxon>Bacteria</taxon>
        <taxon>Pseudomonadati</taxon>
        <taxon>Pseudomonadota</taxon>
        <taxon>Betaproteobacteria</taxon>
        <taxon>Burkholderiales</taxon>
        <taxon>Comamonadaceae</taxon>
        <taxon>Ottowia</taxon>
    </lineage>
</organism>
<sequence>MFKRSRQLYCVAIAAMALTAWVPAQAQSYFNGYSDAATPRVLAPGETTTVTITLVPPGENWGVVARLTEPTLNPGAGPFAITGGTCDTMTYTGGADPASNCTIEVTNTSNVPVAAEGTLSIGCVAVVPQVGGFMFNCSATEDGSAEPTSTPGVVAQFSSRVAAATAVAVDTLGPMGLTLLALSLFGFASARGLRKKS</sequence>
<evidence type="ECO:0000256" key="2">
    <source>
        <dbReference type="SAM" id="SignalP"/>
    </source>
</evidence>
<reference evidence="3 4" key="1">
    <citation type="submission" date="2024-06" db="EMBL/GenBank/DDBJ databases">
        <title>Sorghum-associated microbial communities from plants grown in Nebraska, USA.</title>
        <authorList>
            <person name="Schachtman D."/>
        </authorList>
    </citation>
    <scope>NUCLEOTIDE SEQUENCE [LARGE SCALE GENOMIC DNA]</scope>
    <source>
        <strain evidence="3 4">2709</strain>
    </source>
</reference>
<protein>
    <recommendedName>
        <fullName evidence="5">IPTL-CTERM protein sorting domain-containing protein</fullName>
    </recommendedName>
</protein>
<keyword evidence="1" id="KW-0812">Transmembrane</keyword>
<feature type="transmembrane region" description="Helical" evidence="1">
    <location>
        <begin position="172"/>
        <end position="193"/>
    </location>
</feature>
<evidence type="ECO:0000313" key="4">
    <source>
        <dbReference type="Proteomes" id="UP001549320"/>
    </source>
</evidence>
<keyword evidence="1" id="KW-1133">Transmembrane helix</keyword>
<keyword evidence="4" id="KW-1185">Reference proteome</keyword>
<keyword evidence="2" id="KW-0732">Signal</keyword>
<proteinExistence type="predicted"/>
<comment type="caution">
    <text evidence="3">The sequence shown here is derived from an EMBL/GenBank/DDBJ whole genome shotgun (WGS) entry which is preliminary data.</text>
</comment>
<dbReference type="Proteomes" id="UP001549320">
    <property type="component" value="Unassembled WGS sequence"/>
</dbReference>
<evidence type="ECO:0008006" key="5">
    <source>
        <dbReference type="Google" id="ProtNLM"/>
    </source>
</evidence>